<dbReference type="eggNOG" id="COG3616">
    <property type="taxonomic scope" value="Bacteria"/>
</dbReference>
<dbReference type="Proteomes" id="UP000050421">
    <property type="component" value="Unassembled WGS sequence"/>
</dbReference>
<dbReference type="PATRIC" id="fig|1305737.6.peg.1862"/>
<dbReference type="SUPFAM" id="SSF51419">
    <property type="entry name" value="PLP-binding barrel"/>
    <property type="match status" value="1"/>
</dbReference>
<dbReference type="OrthoDB" id="9788869at2"/>
<comment type="similarity">
    <text evidence="1">Belongs to the DSD1 family.</text>
</comment>
<dbReference type="GO" id="GO:0008721">
    <property type="term" value="F:D-serine ammonia-lyase activity"/>
    <property type="evidence" value="ECO:0007669"/>
    <property type="project" value="TreeGrafter"/>
</dbReference>
<comment type="caution">
    <text evidence="5">The sequence shown here is derived from an EMBL/GenBank/DDBJ whole genome shotgun (WGS) entry which is preliminary data.</text>
</comment>
<evidence type="ECO:0000259" key="4">
    <source>
        <dbReference type="Pfam" id="PF14031"/>
    </source>
</evidence>
<evidence type="ECO:0000256" key="2">
    <source>
        <dbReference type="ARBA" id="ARBA00023239"/>
    </source>
</evidence>
<dbReference type="PANTHER" id="PTHR28004">
    <property type="entry name" value="ZGC:162816-RELATED"/>
    <property type="match status" value="1"/>
</dbReference>
<dbReference type="Gene3D" id="3.20.20.10">
    <property type="entry name" value="Alanine racemase"/>
    <property type="match status" value="1"/>
</dbReference>
<dbReference type="InterPro" id="IPR042208">
    <property type="entry name" value="D-ser_dehydrat-like_sf"/>
</dbReference>
<dbReference type="InterPro" id="IPR051466">
    <property type="entry name" value="D-amino_acid_metab_enzyme"/>
</dbReference>
<accession>A0A0P7XM49</accession>
<evidence type="ECO:0000256" key="1">
    <source>
        <dbReference type="ARBA" id="ARBA00005323"/>
    </source>
</evidence>
<organism evidence="5 6">
    <name type="scientific">Algoriphagus marincola HL-49</name>
    <dbReference type="NCBI Taxonomy" id="1305737"/>
    <lineage>
        <taxon>Bacteria</taxon>
        <taxon>Pseudomonadati</taxon>
        <taxon>Bacteroidota</taxon>
        <taxon>Cytophagia</taxon>
        <taxon>Cytophagales</taxon>
        <taxon>Cyclobacteriaceae</taxon>
        <taxon>Algoriphagus</taxon>
    </lineage>
</organism>
<dbReference type="PANTHER" id="PTHR28004:SF2">
    <property type="entry name" value="D-SERINE DEHYDRATASE"/>
    <property type="match status" value="1"/>
</dbReference>
<dbReference type="AlphaFoldDB" id="A0A0P7XM49"/>
<evidence type="ECO:0000259" key="3">
    <source>
        <dbReference type="Pfam" id="PF01168"/>
    </source>
</evidence>
<evidence type="ECO:0000313" key="6">
    <source>
        <dbReference type="Proteomes" id="UP000050421"/>
    </source>
</evidence>
<feature type="domain" description="D-serine dehydratase-like" evidence="4">
    <location>
        <begin position="249"/>
        <end position="353"/>
    </location>
</feature>
<sequence>MDYRSLISSPTLLIDEKICRANIKKMADKASLHQMELIPHWKTAQSRTIGNWAKDYGIRQITASSIKQAAYMSNQGWENIHIAFPFNVREIPSLNKLTESQSISVQIVNTFTISKLAEELQNPIGFMIEIDAGYGRTGVHMSDFGKIDEILRIAAGSDKLNFIGFYIHPGHTYYMPDKEGIYHETRQALAMLKSKYQAQFESLKTRIGDTPGCAVAHDFGDIDEMGPGNFVFYDLMQADLKSCEKSDIAVALAVPVVDIIPERNEILVHGGGVHLAKDFLQREDGQKIFGEVVLLNEKGWEIPSETSIVKSISQEHGLIKASKKLLEQVKVGDLLGILPVHSCMTADAMGAYLSLTGEWVDHAEKKSF</sequence>
<reference evidence="5 6" key="1">
    <citation type="submission" date="2015-09" db="EMBL/GenBank/DDBJ databases">
        <title>Identification and resolution of microdiversity through metagenomic sequencing of parallel consortia.</title>
        <authorList>
            <person name="Nelson W.C."/>
            <person name="Romine M.F."/>
            <person name="Lindemann S.R."/>
        </authorList>
    </citation>
    <scope>NUCLEOTIDE SEQUENCE [LARGE SCALE GENOMIC DNA]</scope>
    <source>
        <strain evidence="5">HL-49</strain>
    </source>
</reference>
<dbReference type="Pfam" id="PF14031">
    <property type="entry name" value="D-ser_dehydrat"/>
    <property type="match status" value="1"/>
</dbReference>
<keyword evidence="2" id="KW-0456">Lyase</keyword>
<dbReference type="InterPro" id="IPR001608">
    <property type="entry name" value="Ala_racemase_N"/>
</dbReference>
<dbReference type="Pfam" id="PF01168">
    <property type="entry name" value="Ala_racemase_N"/>
    <property type="match status" value="1"/>
</dbReference>
<dbReference type="EMBL" id="LJXT01000028">
    <property type="protein sequence ID" value="KPQ17868.1"/>
    <property type="molecule type" value="Genomic_DNA"/>
</dbReference>
<dbReference type="InterPro" id="IPR026956">
    <property type="entry name" value="D-ser_dehydrat-like_dom"/>
</dbReference>
<dbReference type="Gene3D" id="2.40.37.20">
    <property type="entry name" value="D-serine dehydratase-like domain"/>
    <property type="match status" value="1"/>
</dbReference>
<evidence type="ECO:0000313" key="5">
    <source>
        <dbReference type="EMBL" id="KPQ17868.1"/>
    </source>
</evidence>
<protein>
    <submittedName>
        <fullName evidence="5">Putative amino acid aldolase or racemase</fullName>
    </submittedName>
</protein>
<dbReference type="InterPro" id="IPR029066">
    <property type="entry name" value="PLP-binding_barrel"/>
</dbReference>
<dbReference type="GO" id="GO:0036088">
    <property type="term" value="P:D-serine catabolic process"/>
    <property type="evidence" value="ECO:0007669"/>
    <property type="project" value="TreeGrafter"/>
</dbReference>
<name>A0A0P7XM49_9BACT</name>
<gene>
    <name evidence="5" type="ORF">HLUCCX10_05985</name>
</gene>
<proteinExistence type="inferred from homology"/>
<dbReference type="STRING" id="1305737.GCA_000526355_00753"/>
<feature type="domain" description="Alanine racemase N-terminal" evidence="3">
    <location>
        <begin position="14"/>
        <end position="193"/>
    </location>
</feature>